<feature type="transmembrane region" description="Helical" evidence="7">
    <location>
        <begin position="101"/>
        <end position="124"/>
    </location>
</feature>
<evidence type="ECO:0000256" key="1">
    <source>
        <dbReference type="ARBA" id="ARBA00004141"/>
    </source>
</evidence>
<keyword evidence="3 7" id="KW-0813">Transport</keyword>
<comment type="similarity">
    <text evidence="2 7 8">Belongs to the complex I subunit 3 family.</text>
</comment>
<evidence type="ECO:0000313" key="9">
    <source>
        <dbReference type="EMBL" id="NIK74274.1"/>
    </source>
</evidence>
<dbReference type="AlphaFoldDB" id="A0A846MRQ8"/>
<evidence type="ECO:0000256" key="6">
    <source>
        <dbReference type="ARBA" id="ARBA00023136"/>
    </source>
</evidence>
<dbReference type="GO" id="GO:0048038">
    <property type="term" value="F:quinone binding"/>
    <property type="evidence" value="ECO:0007669"/>
    <property type="project" value="UniProtKB-KW"/>
</dbReference>
<sequence>MPNGALSSFSVILLFMIGSALFLLGGMFVAYMLAPRKPNPEKLSTYECGEQPIGHAWGQFNFRFYTLALVFILFEIETVLLFPWAIVFGQEALIEATQGRWAWLAFIEAFVFIGLLIGGLLYAWRRGFLDWLRPKPLLPTLKSPVPDALYEAVNRRYVAKPKEKV</sequence>
<dbReference type="InterPro" id="IPR038430">
    <property type="entry name" value="NDAH_ubi_oxred_su3_sf"/>
</dbReference>
<protein>
    <recommendedName>
        <fullName evidence="7">NADH-quinone oxidoreductase subunit A</fullName>
        <ecNumber evidence="7">7.1.1.-</ecNumber>
    </recommendedName>
    <alternativeName>
        <fullName evidence="7">NADH dehydrogenase I subunit A</fullName>
    </alternativeName>
    <alternativeName>
        <fullName evidence="7">NDH-1 subunit A</fullName>
    </alternativeName>
    <alternativeName>
        <fullName evidence="7">NUO1</fullName>
    </alternativeName>
</protein>
<organism evidence="9 10">
    <name type="scientific">Thermonema lapsum</name>
    <dbReference type="NCBI Taxonomy" id="28195"/>
    <lineage>
        <taxon>Bacteria</taxon>
        <taxon>Pseudomonadati</taxon>
        <taxon>Bacteroidota</taxon>
        <taxon>Cytophagia</taxon>
        <taxon>Cytophagales</taxon>
        <taxon>Thermonemataceae</taxon>
        <taxon>Thermonema</taxon>
    </lineage>
</organism>
<dbReference type="Pfam" id="PF00507">
    <property type="entry name" value="Oxidored_q4"/>
    <property type="match status" value="1"/>
</dbReference>
<evidence type="ECO:0000256" key="5">
    <source>
        <dbReference type="ARBA" id="ARBA00022989"/>
    </source>
</evidence>
<reference evidence="9 10" key="1">
    <citation type="submission" date="2020-03" db="EMBL/GenBank/DDBJ databases">
        <title>Genomic Encyclopedia of Type Strains, Phase IV (KMG-IV): sequencing the most valuable type-strain genomes for metagenomic binning, comparative biology and taxonomic classification.</title>
        <authorList>
            <person name="Goeker M."/>
        </authorList>
    </citation>
    <scope>NUCLEOTIDE SEQUENCE [LARGE SCALE GENOMIC DNA]</scope>
    <source>
        <strain evidence="9 10">DSM 5718</strain>
    </source>
</reference>
<name>A0A846MRQ8_9BACT</name>
<dbReference type="GO" id="GO:0005886">
    <property type="term" value="C:plasma membrane"/>
    <property type="evidence" value="ECO:0007669"/>
    <property type="project" value="UniProtKB-SubCell"/>
</dbReference>
<comment type="caution">
    <text evidence="9">The sequence shown here is derived from an EMBL/GenBank/DDBJ whole genome shotgun (WGS) entry which is preliminary data.</text>
</comment>
<dbReference type="InterPro" id="IPR000440">
    <property type="entry name" value="NADH_UbQ/plastoQ_OxRdtase_su3"/>
</dbReference>
<evidence type="ECO:0000256" key="3">
    <source>
        <dbReference type="ARBA" id="ARBA00022448"/>
    </source>
</evidence>
<evidence type="ECO:0000313" key="10">
    <source>
        <dbReference type="Proteomes" id="UP000537126"/>
    </source>
</evidence>
<keyword evidence="10" id="KW-1185">Reference proteome</keyword>
<dbReference type="RefSeq" id="WP_166919796.1">
    <property type="nucleotide sequence ID" value="NZ_JAASRN010000002.1"/>
</dbReference>
<comment type="subunit">
    <text evidence="7">NDH-1 is composed of 14 different subunits. Subunits NuoA, H, J, K, L, M, N constitute the membrane sector of the complex.</text>
</comment>
<evidence type="ECO:0000256" key="7">
    <source>
        <dbReference type="HAMAP-Rule" id="MF_01394"/>
    </source>
</evidence>
<feature type="transmembrane region" description="Helical" evidence="7">
    <location>
        <begin position="64"/>
        <end position="89"/>
    </location>
</feature>
<dbReference type="PANTHER" id="PTHR11058">
    <property type="entry name" value="NADH-UBIQUINONE OXIDOREDUCTASE CHAIN 3"/>
    <property type="match status" value="1"/>
</dbReference>
<keyword evidence="7" id="KW-1278">Translocase</keyword>
<dbReference type="PANTHER" id="PTHR11058:SF9">
    <property type="entry name" value="NADH-UBIQUINONE OXIDOREDUCTASE CHAIN 3"/>
    <property type="match status" value="1"/>
</dbReference>
<comment type="subcellular location">
    <subcellularLocation>
        <location evidence="7 8">Cell membrane</location>
        <topology evidence="7 8">Multi-pass membrane protein</topology>
    </subcellularLocation>
    <subcellularLocation>
        <location evidence="1">Membrane</location>
        <topology evidence="1">Multi-pass membrane protein</topology>
    </subcellularLocation>
</comment>
<feature type="transmembrane region" description="Helical" evidence="7">
    <location>
        <begin position="12"/>
        <end position="34"/>
    </location>
</feature>
<keyword evidence="5 7" id="KW-1133">Transmembrane helix</keyword>
<evidence type="ECO:0000256" key="8">
    <source>
        <dbReference type="RuleBase" id="RU003639"/>
    </source>
</evidence>
<comment type="catalytic activity">
    <reaction evidence="7 8">
        <text>a quinone + NADH + 5 H(+)(in) = a quinol + NAD(+) + 4 H(+)(out)</text>
        <dbReference type="Rhea" id="RHEA:57888"/>
        <dbReference type="ChEBI" id="CHEBI:15378"/>
        <dbReference type="ChEBI" id="CHEBI:24646"/>
        <dbReference type="ChEBI" id="CHEBI:57540"/>
        <dbReference type="ChEBI" id="CHEBI:57945"/>
        <dbReference type="ChEBI" id="CHEBI:132124"/>
    </reaction>
</comment>
<keyword evidence="7 8" id="KW-0874">Quinone</keyword>
<evidence type="ECO:0000256" key="4">
    <source>
        <dbReference type="ARBA" id="ARBA00022692"/>
    </source>
</evidence>
<proteinExistence type="inferred from homology"/>
<dbReference type="Gene3D" id="1.20.58.1610">
    <property type="entry name" value="NADH:ubiquinone/plastoquinone oxidoreductase, chain 3"/>
    <property type="match status" value="1"/>
</dbReference>
<keyword evidence="6 7" id="KW-0472">Membrane</keyword>
<keyword evidence="7 8" id="KW-0520">NAD</keyword>
<keyword evidence="7" id="KW-1003">Cell membrane</keyword>
<evidence type="ECO:0000256" key="2">
    <source>
        <dbReference type="ARBA" id="ARBA00008472"/>
    </source>
</evidence>
<comment type="function">
    <text evidence="7">NDH-1 shuttles electrons from NADH, via FMN and iron-sulfur (Fe-S) centers, to quinones in the respiratory chain. The immediate electron acceptor for the enzyme in this species is believed to be a menaquinone. Couples the redox reaction to proton translocation (for every two electrons transferred, four hydrogen ions are translocated across the cytoplasmic membrane), and thus conserves the redox energy in a proton gradient.</text>
</comment>
<keyword evidence="4 7" id="KW-0812">Transmembrane</keyword>
<dbReference type="GO" id="GO:0050136">
    <property type="term" value="F:NADH dehydrogenase (quinone) (non-electrogenic) activity"/>
    <property type="evidence" value="ECO:0007669"/>
    <property type="project" value="UniProtKB-UniRule"/>
</dbReference>
<dbReference type="GO" id="GO:0030964">
    <property type="term" value="C:NADH dehydrogenase complex"/>
    <property type="evidence" value="ECO:0007669"/>
    <property type="project" value="TreeGrafter"/>
</dbReference>
<dbReference type="EMBL" id="JAASRN010000002">
    <property type="protein sequence ID" value="NIK74274.1"/>
    <property type="molecule type" value="Genomic_DNA"/>
</dbReference>
<dbReference type="InterPro" id="IPR023043">
    <property type="entry name" value="NAD(P)H_OxRDtase_bac/plastid"/>
</dbReference>
<dbReference type="HAMAP" id="MF_01394">
    <property type="entry name" value="NDH1_NuoA"/>
    <property type="match status" value="1"/>
</dbReference>
<dbReference type="Proteomes" id="UP000537126">
    <property type="component" value="Unassembled WGS sequence"/>
</dbReference>
<accession>A0A846MRQ8</accession>
<gene>
    <name evidence="7" type="primary">nuoA</name>
    <name evidence="9" type="ORF">FHS56_001787</name>
</gene>
<dbReference type="GO" id="GO:0008137">
    <property type="term" value="F:NADH dehydrogenase (ubiquinone) activity"/>
    <property type="evidence" value="ECO:0007669"/>
    <property type="project" value="InterPro"/>
</dbReference>
<dbReference type="EC" id="7.1.1.-" evidence="7"/>